<accession>A0ABD1GLW0</accession>
<keyword evidence="5" id="KW-0539">Nucleus</keyword>
<proteinExistence type="predicted"/>
<evidence type="ECO:0000256" key="3">
    <source>
        <dbReference type="ARBA" id="ARBA00023125"/>
    </source>
</evidence>
<keyword evidence="2" id="KW-0805">Transcription regulation</keyword>
<dbReference type="GO" id="GO:0005634">
    <property type="term" value="C:nucleus"/>
    <property type="evidence" value="ECO:0007669"/>
    <property type="project" value="UniProtKB-SubCell"/>
</dbReference>
<name>A0ABD1GLW0_SALDI</name>
<dbReference type="InterPro" id="IPR015300">
    <property type="entry name" value="DNA-bd_pseudobarrel_sf"/>
</dbReference>
<dbReference type="GO" id="GO:0003677">
    <property type="term" value="F:DNA binding"/>
    <property type="evidence" value="ECO:0007669"/>
    <property type="project" value="UniProtKB-KW"/>
</dbReference>
<protein>
    <submittedName>
        <fullName evidence="6">B3 domain-containing protein REM1-like</fullName>
    </submittedName>
</protein>
<dbReference type="Gene3D" id="2.40.330.10">
    <property type="entry name" value="DNA-binding pseudobarrel domain"/>
    <property type="match status" value="1"/>
</dbReference>
<dbReference type="AlphaFoldDB" id="A0ABD1GLW0"/>
<keyword evidence="3" id="KW-0238">DNA-binding</keyword>
<keyword evidence="4" id="KW-0804">Transcription</keyword>
<organism evidence="6 7">
    <name type="scientific">Salvia divinorum</name>
    <name type="common">Maria pastora</name>
    <name type="synonym">Diviner's sage</name>
    <dbReference type="NCBI Taxonomy" id="28513"/>
    <lineage>
        <taxon>Eukaryota</taxon>
        <taxon>Viridiplantae</taxon>
        <taxon>Streptophyta</taxon>
        <taxon>Embryophyta</taxon>
        <taxon>Tracheophyta</taxon>
        <taxon>Spermatophyta</taxon>
        <taxon>Magnoliopsida</taxon>
        <taxon>eudicotyledons</taxon>
        <taxon>Gunneridae</taxon>
        <taxon>Pentapetalae</taxon>
        <taxon>asterids</taxon>
        <taxon>lamiids</taxon>
        <taxon>Lamiales</taxon>
        <taxon>Lamiaceae</taxon>
        <taxon>Nepetoideae</taxon>
        <taxon>Mentheae</taxon>
        <taxon>Salviinae</taxon>
        <taxon>Salvia</taxon>
        <taxon>Salvia subgen. Calosphace</taxon>
    </lineage>
</organism>
<evidence type="ECO:0000256" key="1">
    <source>
        <dbReference type="ARBA" id="ARBA00004123"/>
    </source>
</evidence>
<evidence type="ECO:0000256" key="2">
    <source>
        <dbReference type="ARBA" id="ARBA00023015"/>
    </source>
</evidence>
<evidence type="ECO:0000256" key="5">
    <source>
        <dbReference type="ARBA" id="ARBA00023242"/>
    </source>
</evidence>
<dbReference type="Proteomes" id="UP001567538">
    <property type="component" value="Unassembled WGS sequence"/>
</dbReference>
<sequence>MAANYGALDYHSLPSFMKVFSVTRKMEELRLPPEWVRLHEGDLPFQCRLVMPNGMRWTVRNLRISSGCLSRSVGHNLEIKTGSGCPPRSDLEILAEDEEYEASYSPDVYTSDDYVPSAHESESTDGDDYVEDTGVLDNDGYLLVTLKLTRTHIRHTLEIPSNKIWVKQGWRRFKEDNALTTGVHCHFKLVDAREVQFYVWFDRD</sequence>
<evidence type="ECO:0000313" key="7">
    <source>
        <dbReference type="Proteomes" id="UP001567538"/>
    </source>
</evidence>
<comment type="subcellular location">
    <subcellularLocation>
        <location evidence="1">Nucleus</location>
    </subcellularLocation>
</comment>
<keyword evidence="7" id="KW-1185">Reference proteome</keyword>
<dbReference type="EMBL" id="JBEAFC010000008">
    <property type="protein sequence ID" value="KAL1545112.1"/>
    <property type="molecule type" value="Genomic_DNA"/>
</dbReference>
<evidence type="ECO:0000313" key="6">
    <source>
        <dbReference type="EMBL" id="KAL1545112.1"/>
    </source>
</evidence>
<evidence type="ECO:0000256" key="4">
    <source>
        <dbReference type="ARBA" id="ARBA00023163"/>
    </source>
</evidence>
<gene>
    <name evidence="6" type="ORF">AAHA92_21873</name>
</gene>
<dbReference type="SUPFAM" id="SSF101936">
    <property type="entry name" value="DNA-binding pseudobarrel domain"/>
    <property type="match status" value="2"/>
</dbReference>
<reference evidence="6 7" key="1">
    <citation type="submission" date="2024-06" db="EMBL/GenBank/DDBJ databases">
        <title>A chromosome level genome sequence of Diviner's sage (Salvia divinorum).</title>
        <authorList>
            <person name="Ford S.A."/>
            <person name="Ro D.-K."/>
            <person name="Ness R.W."/>
            <person name="Phillips M.A."/>
        </authorList>
    </citation>
    <scope>NUCLEOTIDE SEQUENCE [LARGE SCALE GENOMIC DNA]</scope>
    <source>
        <strain evidence="6">SAF-2024a</strain>
        <tissue evidence="6">Leaf</tissue>
    </source>
</reference>
<comment type="caution">
    <text evidence="6">The sequence shown here is derived from an EMBL/GenBank/DDBJ whole genome shotgun (WGS) entry which is preliminary data.</text>
</comment>